<evidence type="ECO:0000256" key="1">
    <source>
        <dbReference type="ARBA" id="ARBA00008655"/>
    </source>
</evidence>
<evidence type="ECO:0000313" key="6">
    <source>
        <dbReference type="Proteomes" id="UP000515162"/>
    </source>
</evidence>
<dbReference type="Proteomes" id="UP000515162">
    <property type="component" value="Chromosome 3L"/>
</dbReference>
<evidence type="ECO:0000313" key="8">
    <source>
        <dbReference type="RefSeq" id="XP_033159251.1"/>
    </source>
</evidence>
<keyword evidence="4" id="KW-0472">Membrane</keyword>
<feature type="transmembrane region" description="Helical" evidence="4">
    <location>
        <begin position="45"/>
        <end position="65"/>
    </location>
</feature>
<dbReference type="Pfam" id="PF16076">
    <property type="entry name" value="Acyltransf_C"/>
    <property type="match status" value="1"/>
</dbReference>
<sequence>MSHLRGLGRLLIAVTFFTCGFFVNIGQLLLILLVRPFDKKLSRSLAYYLHYSFYCILVCVAEWYAGSKLRVYIDPQDEQKFFGKEHGLLLMNHTYEIDWLTAWMITDKLGNLGGTKAYAKKMLRYVPVLGWVWWMAEFIFLDRNFEKDKVVIKTQLKEVFSYPDPVWLLLNAEGTRFTPAKHELSVKFAEERGLPVLKHHLIPRTKGFTTSLPTMRGICPAIYDINLAFKKNAEPKPTMLSQLNGEPVEPYMYIRRVPLDVVPDGEKEAAAWMQDFFAEKDKIIDSFHETGSFFKNSGVKEVPEKIYKPRLSTLLNFLGWATFAVLCILHYLVTSLVAGNWFGFITVLSILGGFYSLMEYAVNASKISKASAYGAAAAKK</sequence>
<accession>A0A6P8K867</accession>
<evidence type="ECO:0000256" key="3">
    <source>
        <dbReference type="ARBA" id="ARBA00023315"/>
    </source>
</evidence>
<feature type="domain" description="Phospholipid/glycerol acyltransferase" evidence="5">
    <location>
        <begin position="87"/>
        <end position="209"/>
    </location>
</feature>
<dbReference type="GeneID" id="117140437"/>
<dbReference type="RefSeq" id="XP_033159250.1">
    <property type="nucleotide sequence ID" value="XM_033303359.1"/>
</dbReference>
<keyword evidence="6" id="KW-1185">Reference proteome</keyword>
<evidence type="ECO:0000256" key="4">
    <source>
        <dbReference type="SAM" id="Phobius"/>
    </source>
</evidence>
<comment type="similarity">
    <text evidence="1">Belongs to the 1-acyl-sn-glycerol-3-phosphate acyltransferase family.</text>
</comment>
<keyword evidence="3 7" id="KW-0012">Acyltransferase</keyword>
<gene>
    <name evidence="7 8" type="primary">LOC117140437</name>
</gene>
<evidence type="ECO:0000259" key="5">
    <source>
        <dbReference type="SMART" id="SM00563"/>
    </source>
</evidence>
<dbReference type="SMART" id="SM00563">
    <property type="entry name" value="PlsC"/>
    <property type="match status" value="1"/>
</dbReference>
<keyword evidence="4" id="KW-0812">Transmembrane</keyword>
<dbReference type="GO" id="GO:0012505">
    <property type="term" value="C:endomembrane system"/>
    <property type="evidence" value="ECO:0007669"/>
    <property type="project" value="TreeGrafter"/>
</dbReference>
<dbReference type="PANTHER" id="PTHR10983:SF24">
    <property type="entry name" value="1-ACYLGLYCEROL-3-PHOSPHATE O-ACYLTRANSFERASE 3, ISOFORM E-RELATED"/>
    <property type="match status" value="1"/>
</dbReference>
<dbReference type="RefSeq" id="XP_033159251.1">
    <property type="nucleotide sequence ID" value="XM_033303360.1"/>
</dbReference>
<dbReference type="GO" id="GO:0003841">
    <property type="term" value="F:1-acylglycerol-3-phosphate O-acyltransferase activity"/>
    <property type="evidence" value="ECO:0007669"/>
    <property type="project" value="TreeGrafter"/>
</dbReference>
<keyword evidence="2" id="KW-0808">Transferase</keyword>
<reference evidence="7 8" key="1">
    <citation type="submission" date="2025-04" db="UniProtKB">
        <authorList>
            <consortium name="RefSeq"/>
        </authorList>
    </citation>
    <scope>IDENTIFICATION</scope>
    <source>
        <strain evidence="7 8">Mau12</strain>
        <tissue evidence="7 8">Whole Body</tissue>
    </source>
</reference>
<dbReference type="InterPro" id="IPR002123">
    <property type="entry name" value="Plipid/glycerol_acylTrfase"/>
</dbReference>
<dbReference type="SUPFAM" id="SSF69593">
    <property type="entry name" value="Glycerol-3-phosphate (1)-acyltransferase"/>
    <property type="match status" value="1"/>
</dbReference>
<name>A0A6P8K867_DROMA</name>
<dbReference type="Pfam" id="PF01553">
    <property type="entry name" value="Acyltransferase"/>
    <property type="match status" value="1"/>
</dbReference>
<feature type="transmembrane region" description="Helical" evidence="4">
    <location>
        <begin position="339"/>
        <end position="358"/>
    </location>
</feature>
<dbReference type="CTD" id="56895"/>
<dbReference type="AlphaFoldDB" id="A0A6P8K867"/>
<feature type="transmembrane region" description="Helical" evidence="4">
    <location>
        <begin position="12"/>
        <end position="33"/>
    </location>
</feature>
<evidence type="ECO:0000256" key="2">
    <source>
        <dbReference type="ARBA" id="ARBA00022679"/>
    </source>
</evidence>
<dbReference type="PANTHER" id="PTHR10983">
    <property type="entry name" value="1-ACYLGLYCEROL-3-PHOSPHATE ACYLTRANSFERASE-RELATED"/>
    <property type="match status" value="1"/>
</dbReference>
<dbReference type="CDD" id="cd07990">
    <property type="entry name" value="LPLAT_LCLAT1-like"/>
    <property type="match status" value="1"/>
</dbReference>
<feature type="transmembrane region" description="Helical" evidence="4">
    <location>
        <begin position="314"/>
        <end position="333"/>
    </location>
</feature>
<organism evidence="6 8">
    <name type="scientific">Drosophila mauritiana</name>
    <name type="common">Fruit fly</name>
    <dbReference type="NCBI Taxonomy" id="7226"/>
    <lineage>
        <taxon>Eukaryota</taxon>
        <taxon>Metazoa</taxon>
        <taxon>Ecdysozoa</taxon>
        <taxon>Arthropoda</taxon>
        <taxon>Hexapoda</taxon>
        <taxon>Insecta</taxon>
        <taxon>Pterygota</taxon>
        <taxon>Neoptera</taxon>
        <taxon>Endopterygota</taxon>
        <taxon>Diptera</taxon>
        <taxon>Brachycera</taxon>
        <taxon>Muscomorpha</taxon>
        <taxon>Ephydroidea</taxon>
        <taxon>Drosophilidae</taxon>
        <taxon>Drosophila</taxon>
        <taxon>Sophophora</taxon>
    </lineage>
</organism>
<proteinExistence type="inferred from homology"/>
<dbReference type="InterPro" id="IPR032098">
    <property type="entry name" value="Acyltransf_C"/>
</dbReference>
<evidence type="ECO:0000313" key="7">
    <source>
        <dbReference type="RefSeq" id="XP_033159250.1"/>
    </source>
</evidence>
<feature type="transmembrane region" description="Helical" evidence="4">
    <location>
        <begin position="122"/>
        <end position="141"/>
    </location>
</feature>
<keyword evidence="4" id="KW-1133">Transmembrane helix</keyword>
<protein>
    <submittedName>
        <fullName evidence="7 8">1-acyl-sn-glycerol-3-phosphate acyltransferase delta</fullName>
    </submittedName>
</protein>